<dbReference type="EMBL" id="BCSX01000036">
    <property type="protein sequence ID" value="GAS90007.1"/>
    <property type="molecule type" value="Genomic_DNA"/>
</dbReference>
<dbReference type="InterPro" id="IPR023346">
    <property type="entry name" value="Lysozyme-like_dom_sf"/>
</dbReference>
<gene>
    <name evidence="1" type="ORF">RMCB_4103</name>
</gene>
<sequence>MSAAPSVSGGVVPTRSQIEEWSTAHLADAATGWRAAATASEALFDEHRQNIASPGGSTWEGAAKDAALDRVSRDVSVVGNHGSVLREAADIAENGAGDITAAQRKAIEAITEAEDDGFRVGEDLSVRDTRRVDLANTQVRFTAASVHSENIRWNAEQLAAADALVGQRLQSKATELQELRFDDDGRSNGIVQAAKFKTGVDIDGDGKDDTEKLAEAFLYGQGQVRGSDGQLIPMTPERIMAALNLAYDTKYTVPENFLSNFNAAAVGGGNVDDATRKAWTKAIVKSAMDSGIPPEILAAQIDEETGGTWDPKLWTGFGEHPYYNSDGTRSNDDGRGLGQFTSGTWNNLMPDHPITNFDADASTPNLATVDPRTVPELALEAQGRYDRQVLGAIHADPRTASLGLSDTKLMLDGYNGGASYDGVLNAEANNPEYGGYASKILTEHVPKFQLNPSIPPPTLGTM</sequence>
<dbReference type="Gene3D" id="1.10.530.10">
    <property type="match status" value="1"/>
</dbReference>
<dbReference type="SUPFAM" id="SSF53955">
    <property type="entry name" value="Lysozyme-like"/>
    <property type="match status" value="1"/>
</dbReference>
<dbReference type="RefSeq" id="WP_264028935.1">
    <property type="nucleotide sequence ID" value="NZ_JACKTM010000067.1"/>
</dbReference>
<dbReference type="AlphaFoldDB" id="A0A100W1S2"/>
<dbReference type="STRING" id="146020.RMCB_4103"/>
<evidence type="ECO:0000313" key="2">
    <source>
        <dbReference type="Proteomes" id="UP000069620"/>
    </source>
</evidence>
<evidence type="ECO:0000313" key="1">
    <source>
        <dbReference type="EMBL" id="GAS90007.1"/>
    </source>
</evidence>
<reference evidence="2" key="1">
    <citation type="journal article" date="2016" name="Genome Announc.">
        <title>Draft Genome Sequences of Five Rapidly Growing Mycobacterium Species, M. thermoresistibile, M. fortuitum subsp. acetamidolyticum, M. canariasense, M. brisbanense, and M. novocastrense.</title>
        <authorList>
            <person name="Katahira K."/>
            <person name="Ogura Y."/>
            <person name="Gotoh Y."/>
            <person name="Hayashi T."/>
        </authorList>
    </citation>
    <scope>NUCLEOTIDE SEQUENCE [LARGE SCALE GENOMIC DNA]</scope>
    <source>
        <strain evidence="2">JCM15654</strain>
    </source>
</reference>
<name>A0A100W1S2_9MYCO</name>
<protein>
    <submittedName>
        <fullName evidence="1">Gp88</fullName>
    </submittedName>
</protein>
<accession>A0A100W1S2</accession>
<proteinExistence type="predicted"/>
<dbReference type="Proteomes" id="UP000069620">
    <property type="component" value="Unassembled WGS sequence"/>
</dbReference>
<organism evidence="1 2">
    <name type="scientific">Mycolicibacterium brisbanense</name>
    <dbReference type="NCBI Taxonomy" id="146020"/>
    <lineage>
        <taxon>Bacteria</taxon>
        <taxon>Bacillati</taxon>
        <taxon>Actinomycetota</taxon>
        <taxon>Actinomycetes</taxon>
        <taxon>Mycobacteriales</taxon>
        <taxon>Mycobacteriaceae</taxon>
        <taxon>Mycolicibacterium</taxon>
    </lineage>
</organism>
<reference evidence="2" key="2">
    <citation type="submission" date="2016-02" db="EMBL/GenBank/DDBJ databases">
        <title>Draft genome sequence of five rapidly growing Mycobacterium species.</title>
        <authorList>
            <person name="Katahira K."/>
            <person name="Gotou Y."/>
            <person name="Iida K."/>
            <person name="Ogura Y."/>
            <person name="Hayashi T."/>
        </authorList>
    </citation>
    <scope>NUCLEOTIDE SEQUENCE [LARGE SCALE GENOMIC DNA]</scope>
    <source>
        <strain evidence="2">JCM15654</strain>
    </source>
</reference>
<keyword evidence="2" id="KW-1185">Reference proteome</keyword>
<comment type="caution">
    <text evidence="1">The sequence shown here is derived from an EMBL/GenBank/DDBJ whole genome shotgun (WGS) entry which is preliminary data.</text>
</comment>